<dbReference type="Proteomes" id="UP001470230">
    <property type="component" value="Unassembled WGS sequence"/>
</dbReference>
<dbReference type="Gene3D" id="1.25.40.20">
    <property type="entry name" value="Ankyrin repeat-containing domain"/>
    <property type="match status" value="1"/>
</dbReference>
<evidence type="ECO:0008006" key="3">
    <source>
        <dbReference type="Google" id="ProtNLM"/>
    </source>
</evidence>
<keyword evidence="2" id="KW-1185">Reference proteome</keyword>
<protein>
    <recommendedName>
        <fullName evidence="3">Ankyrin repeat protein</fullName>
    </recommendedName>
</protein>
<name>A0ABR2JYL5_9EUKA</name>
<sequence>MQWMRLKMKKKQLYIAVEKGFINFVQILLTNENIDVNILCEKSNKKVVKVDDYEYESEELESMKETALHLAVKKSDANDVKLLLTNPKININMLPEEIKSYKYSKDSDVVENEILEKDMKEYNDTHNETALQIASRLKNDDIIDLLKIFLL</sequence>
<accession>A0ABR2JYL5</accession>
<comment type="caution">
    <text evidence="1">The sequence shown here is derived from an EMBL/GenBank/DDBJ whole genome shotgun (WGS) entry which is preliminary data.</text>
</comment>
<dbReference type="EMBL" id="JAPFFF010000009">
    <property type="protein sequence ID" value="KAK8882950.1"/>
    <property type="molecule type" value="Genomic_DNA"/>
</dbReference>
<dbReference type="Pfam" id="PF12796">
    <property type="entry name" value="Ank_2"/>
    <property type="match status" value="1"/>
</dbReference>
<dbReference type="InterPro" id="IPR036770">
    <property type="entry name" value="Ankyrin_rpt-contain_sf"/>
</dbReference>
<gene>
    <name evidence="1" type="ORF">M9Y10_045597</name>
</gene>
<evidence type="ECO:0000313" key="1">
    <source>
        <dbReference type="EMBL" id="KAK8882950.1"/>
    </source>
</evidence>
<dbReference type="InterPro" id="IPR002110">
    <property type="entry name" value="Ankyrin_rpt"/>
</dbReference>
<evidence type="ECO:0000313" key="2">
    <source>
        <dbReference type="Proteomes" id="UP001470230"/>
    </source>
</evidence>
<reference evidence="1 2" key="1">
    <citation type="submission" date="2024-04" db="EMBL/GenBank/DDBJ databases">
        <title>Tritrichomonas musculus Genome.</title>
        <authorList>
            <person name="Alves-Ferreira E."/>
            <person name="Grigg M."/>
            <person name="Lorenzi H."/>
            <person name="Galac M."/>
        </authorList>
    </citation>
    <scope>NUCLEOTIDE SEQUENCE [LARGE SCALE GENOMIC DNA]</scope>
    <source>
        <strain evidence="1 2">EAF2021</strain>
    </source>
</reference>
<organism evidence="1 2">
    <name type="scientific">Tritrichomonas musculus</name>
    <dbReference type="NCBI Taxonomy" id="1915356"/>
    <lineage>
        <taxon>Eukaryota</taxon>
        <taxon>Metamonada</taxon>
        <taxon>Parabasalia</taxon>
        <taxon>Tritrichomonadida</taxon>
        <taxon>Tritrichomonadidae</taxon>
        <taxon>Tritrichomonas</taxon>
    </lineage>
</organism>
<proteinExistence type="predicted"/>
<dbReference type="SUPFAM" id="SSF48403">
    <property type="entry name" value="Ankyrin repeat"/>
    <property type="match status" value="1"/>
</dbReference>
<dbReference type="SMART" id="SM00248">
    <property type="entry name" value="ANK"/>
    <property type="match status" value="2"/>
</dbReference>